<gene>
    <name evidence="1" type="ORF">ALMOND_2B019785</name>
</gene>
<dbReference type="Proteomes" id="UP000327085">
    <property type="component" value="Chromosome 1"/>
</dbReference>
<feature type="non-terminal residue" evidence="1">
    <location>
        <position position="1"/>
    </location>
</feature>
<accession>A0A5E4GJD4</accession>
<proteinExistence type="predicted"/>
<reference evidence="2" key="1">
    <citation type="journal article" date="2020" name="Plant J.">
        <title>Transposons played a major role in the diversification between the closely related almond and peach genomes: results from the almond genome sequence.</title>
        <authorList>
            <person name="Alioto T."/>
            <person name="Alexiou K.G."/>
            <person name="Bardil A."/>
            <person name="Barteri F."/>
            <person name="Castanera R."/>
            <person name="Cruz F."/>
            <person name="Dhingra A."/>
            <person name="Duval H."/>
            <person name="Fernandez I Marti A."/>
            <person name="Frias L."/>
            <person name="Galan B."/>
            <person name="Garcia J.L."/>
            <person name="Howad W."/>
            <person name="Gomez-Garrido J."/>
            <person name="Gut M."/>
            <person name="Julca I."/>
            <person name="Morata J."/>
            <person name="Puigdomenech P."/>
            <person name="Ribeca P."/>
            <person name="Rubio Cabetas M.J."/>
            <person name="Vlasova A."/>
            <person name="Wirthensohn M."/>
            <person name="Garcia-Mas J."/>
            <person name="Gabaldon T."/>
            <person name="Casacuberta J.M."/>
            <person name="Arus P."/>
        </authorList>
    </citation>
    <scope>NUCLEOTIDE SEQUENCE [LARGE SCALE GENOMIC DNA]</scope>
    <source>
        <strain evidence="2">cv. Texas</strain>
    </source>
</reference>
<name>A0A5E4GJD4_PRUDU</name>
<evidence type="ECO:0000313" key="2">
    <source>
        <dbReference type="Proteomes" id="UP000327085"/>
    </source>
</evidence>
<protein>
    <submittedName>
        <fullName evidence="1">Uncharacterized protein</fullName>
    </submittedName>
</protein>
<dbReference type="EMBL" id="CABIKO010000868">
    <property type="protein sequence ID" value="VVA39904.1"/>
    <property type="molecule type" value="Genomic_DNA"/>
</dbReference>
<evidence type="ECO:0000313" key="1">
    <source>
        <dbReference type="EMBL" id="VVA39904.1"/>
    </source>
</evidence>
<dbReference type="AlphaFoldDB" id="A0A5E4GJD4"/>
<feature type="non-terminal residue" evidence="1">
    <location>
        <position position="53"/>
    </location>
</feature>
<organism evidence="1 2">
    <name type="scientific">Prunus dulcis</name>
    <name type="common">Almond</name>
    <name type="synonym">Amygdalus dulcis</name>
    <dbReference type="NCBI Taxonomy" id="3755"/>
    <lineage>
        <taxon>Eukaryota</taxon>
        <taxon>Viridiplantae</taxon>
        <taxon>Streptophyta</taxon>
        <taxon>Embryophyta</taxon>
        <taxon>Tracheophyta</taxon>
        <taxon>Spermatophyta</taxon>
        <taxon>Magnoliopsida</taxon>
        <taxon>eudicotyledons</taxon>
        <taxon>Gunneridae</taxon>
        <taxon>Pentapetalae</taxon>
        <taxon>rosids</taxon>
        <taxon>fabids</taxon>
        <taxon>Rosales</taxon>
        <taxon>Rosaceae</taxon>
        <taxon>Amygdaloideae</taxon>
        <taxon>Amygdaleae</taxon>
        <taxon>Prunus</taxon>
    </lineage>
</organism>
<dbReference type="Gramene" id="VVA39904">
    <property type="protein sequence ID" value="VVA39904"/>
    <property type="gene ID" value="Prudul26B019785"/>
</dbReference>
<dbReference type="InParanoid" id="A0A5E4GJD4"/>
<sequence>SSLRGTSSERATCTTIFRLLMIRKSLFRKVARRSLRGGRIVGCGSALIFMCPI</sequence>